<sequence>MAKRKRPPQAPPAAAARRKKTQETPEEASGAGPSEPHRSRSKKGAKRGGPKEPVDPNVIEDLYLVEFEVIPDPNRHIRWGHVDRSGRSAALAAVRLRDISASDFPLHWTCLFTVLM</sequence>
<gene>
    <name evidence="2" type="ORF">R1sor_026712</name>
</gene>
<name>A0ABD3GGA2_9MARC</name>
<dbReference type="Proteomes" id="UP001633002">
    <property type="component" value="Unassembled WGS sequence"/>
</dbReference>
<dbReference type="EMBL" id="JBJQOH010000008">
    <property type="protein sequence ID" value="KAL3676764.1"/>
    <property type="molecule type" value="Genomic_DNA"/>
</dbReference>
<accession>A0ABD3GGA2</accession>
<evidence type="ECO:0000256" key="1">
    <source>
        <dbReference type="SAM" id="MobiDB-lite"/>
    </source>
</evidence>
<evidence type="ECO:0000313" key="2">
    <source>
        <dbReference type="EMBL" id="KAL3676764.1"/>
    </source>
</evidence>
<comment type="caution">
    <text evidence="2">The sequence shown here is derived from an EMBL/GenBank/DDBJ whole genome shotgun (WGS) entry which is preliminary data.</text>
</comment>
<keyword evidence="3" id="KW-1185">Reference proteome</keyword>
<proteinExistence type="predicted"/>
<dbReference type="AlphaFoldDB" id="A0ABD3GGA2"/>
<organism evidence="2 3">
    <name type="scientific">Riccia sorocarpa</name>
    <dbReference type="NCBI Taxonomy" id="122646"/>
    <lineage>
        <taxon>Eukaryota</taxon>
        <taxon>Viridiplantae</taxon>
        <taxon>Streptophyta</taxon>
        <taxon>Embryophyta</taxon>
        <taxon>Marchantiophyta</taxon>
        <taxon>Marchantiopsida</taxon>
        <taxon>Marchantiidae</taxon>
        <taxon>Marchantiales</taxon>
        <taxon>Ricciaceae</taxon>
        <taxon>Riccia</taxon>
    </lineage>
</organism>
<feature type="region of interest" description="Disordered" evidence="1">
    <location>
        <begin position="1"/>
        <end position="56"/>
    </location>
</feature>
<reference evidence="2 3" key="1">
    <citation type="submission" date="2024-09" db="EMBL/GenBank/DDBJ databases">
        <title>Chromosome-scale assembly of Riccia sorocarpa.</title>
        <authorList>
            <person name="Paukszto L."/>
        </authorList>
    </citation>
    <scope>NUCLEOTIDE SEQUENCE [LARGE SCALE GENOMIC DNA]</scope>
    <source>
        <strain evidence="2">LP-2024</strain>
        <tissue evidence="2">Aerial parts of the thallus</tissue>
    </source>
</reference>
<protein>
    <submittedName>
        <fullName evidence="2">Uncharacterized protein</fullName>
    </submittedName>
</protein>
<evidence type="ECO:0000313" key="3">
    <source>
        <dbReference type="Proteomes" id="UP001633002"/>
    </source>
</evidence>
<feature type="compositionally biased region" description="Basic residues" evidence="1">
    <location>
        <begin position="39"/>
        <end position="48"/>
    </location>
</feature>